<feature type="transmembrane region" description="Helical" evidence="8">
    <location>
        <begin position="201"/>
        <end position="221"/>
    </location>
</feature>
<reference evidence="10" key="1">
    <citation type="submission" date="2023-07" db="EMBL/GenBank/DDBJ databases">
        <title>Genome content predicts the carbon catabolic preferences of heterotrophic bacteria.</title>
        <authorList>
            <person name="Gralka M."/>
        </authorList>
    </citation>
    <scope>NUCLEOTIDE SEQUENCE</scope>
    <source>
        <strain evidence="10">I2M16</strain>
    </source>
</reference>
<feature type="transmembrane region" description="Helical" evidence="8">
    <location>
        <begin position="132"/>
        <end position="151"/>
    </location>
</feature>
<feature type="domain" description="Major facilitator superfamily (MFS) profile" evidence="9">
    <location>
        <begin position="205"/>
        <end position="391"/>
    </location>
</feature>
<evidence type="ECO:0000313" key="10">
    <source>
        <dbReference type="EMBL" id="MDO6452398.1"/>
    </source>
</evidence>
<dbReference type="GO" id="GO:0005886">
    <property type="term" value="C:plasma membrane"/>
    <property type="evidence" value="ECO:0007669"/>
    <property type="project" value="UniProtKB-SubCell"/>
</dbReference>
<proteinExistence type="predicted"/>
<dbReference type="GO" id="GO:0015528">
    <property type="term" value="F:lactose:proton symporter activity"/>
    <property type="evidence" value="ECO:0007669"/>
    <property type="project" value="TreeGrafter"/>
</dbReference>
<evidence type="ECO:0000256" key="5">
    <source>
        <dbReference type="ARBA" id="ARBA00022692"/>
    </source>
</evidence>
<evidence type="ECO:0000256" key="6">
    <source>
        <dbReference type="ARBA" id="ARBA00022989"/>
    </source>
</evidence>
<feature type="transmembrane region" description="Helical" evidence="8">
    <location>
        <begin position="271"/>
        <end position="289"/>
    </location>
</feature>
<dbReference type="InterPro" id="IPR026032">
    <property type="entry name" value="HcaT-like"/>
</dbReference>
<dbReference type="PANTHER" id="PTHR23522">
    <property type="entry name" value="BLL5896 PROTEIN"/>
    <property type="match status" value="1"/>
</dbReference>
<keyword evidence="2" id="KW-0813">Transport</keyword>
<dbReference type="AlphaFoldDB" id="A0AAW7XDS1"/>
<gene>
    <name evidence="10" type="ORF">Q4490_02365</name>
</gene>
<dbReference type="PANTHER" id="PTHR23522:SF10">
    <property type="entry name" value="3-PHENYLPROPIONIC ACID TRANSPORTER-RELATED"/>
    <property type="match status" value="1"/>
</dbReference>
<keyword evidence="7 8" id="KW-0472">Membrane</keyword>
<keyword evidence="5 8" id="KW-0812">Transmembrane</keyword>
<feature type="transmembrane region" description="Helical" evidence="8">
    <location>
        <begin position="12"/>
        <end position="29"/>
    </location>
</feature>
<dbReference type="RefSeq" id="WP_303548398.1">
    <property type="nucleotide sequence ID" value="NZ_JAUOPG010000001.1"/>
</dbReference>
<feature type="transmembrane region" description="Helical" evidence="8">
    <location>
        <begin position="95"/>
        <end position="111"/>
    </location>
</feature>
<dbReference type="InterPro" id="IPR036259">
    <property type="entry name" value="MFS_trans_sf"/>
</dbReference>
<dbReference type="GO" id="GO:0030395">
    <property type="term" value="F:lactose binding"/>
    <property type="evidence" value="ECO:0007669"/>
    <property type="project" value="TreeGrafter"/>
</dbReference>
<feature type="transmembrane region" description="Helical" evidence="8">
    <location>
        <begin position="241"/>
        <end position="259"/>
    </location>
</feature>
<dbReference type="PROSITE" id="PS50850">
    <property type="entry name" value="MFS"/>
    <property type="match status" value="1"/>
</dbReference>
<keyword evidence="4" id="KW-0997">Cell inner membrane</keyword>
<dbReference type="Gene3D" id="1.20.1250.20">
    <property type="entry name" value="MFS general substrate transporter like domains"/>
    <property type="match status" value="2"/>
</dbReference>
<evidence type="ECO:0000313" key="11">
    <source>
        <dbReference type="Proteomes" id="UP001169862"/>
    </source>
</evidence>
<feature type="transmembrane region" description="Helical" evidence="8">
    <location>
        <begin position="360"/>
        <end position="381"/>
    </location>
</feature>
<dbReference type="InterPro" id="IPR024989">
    <property type="entry name" value="MFS_assoc_dom"/>
</dbReference>
<evidence type="ECO:0000256" key="4">
    <source>
        <dbReference type="ARBA" id="ARBA00022519"/>
    </source>
</evidence>
<feature type="transmembrane region" description="Helical" evidence="8">
    <location>
        <begin position="157"/>
        <end position="180"/>
    </location>
</feature>
<accession>A0AAW7XDS1</accession>
<comment type="caution">
    <text evidence="10">The sequence shown here is derived from an EMBL/GenBank/DDBJ whole genome shotgun (WGS) entry which is preliminary data.</text>
</comment>
<keyword evidence="3" id="KW-1003">Cell membrane</keyword>
<feature type="transmembrane region" description="Helical" evidence="8">
    <location>
        <begin position="301"/>
        <end position="322"/>
    </location>
</feature>
<dbReference type="SUPFAM" id="SSF103473">
    <property type="entry name" value="MFS general substrate transporter"/>
    <property type="match status" value="1"/>
</dbReference>
<feature type="transmembrane region" description="Helical" evidence="8">
    <location>
        <begin position="334"/>
        <end position="354"/>
    </location>
</feature>
<evidence type="ECO:0000259" key="9">
    <source>
        <dbReference type="PROSITE" id="PS50850"/>
    </source>
</evidence>
<evidence type="ECO:0000256" key="2">
    <source>
        <dbReference type="ARBA" id="ARBA00022448"/>
    </source>
</evidence>
<evidence type="ECO:0000256" key="1">
    <source>
        <dbReference type="ARBA" id="ARBA00004429"/>
    </source>
</evidence>
<evidence type="ECO:0000256" key="8">
    <source>
        <dbReference type="SAM" id="Phobius"/>
    </source>
</evidence>
<dbReference type="Pfam" id="PF12832">
    <property type="entry name" value="MFS_1_like"/>
    <property type="match status" value="1"/>
</dbReference>
<organism evidence="10 11">
    <name type="scientific">Neptunomonas phycophila</name>
    <dbReference type="NCBI Taxonomy" id="1572645"/>
    <lineage>
        <taxon>Bacteria</taxon>
        <taxon>Pseudomonadati</taxon>
        <taxon>Pseudomonadota</taxon>
        <taxon>Gammaproteobacteria</taxon>
        <taxon>Oceanospirillales</taxon>
        <taxon>Oceanospirillaceae</taxon>
        <taxon>Neptunomonas</taxon>
    </lineage>
</organism>
<comment type="subcellular location">
    <subcellularLocation>
        <location evidence="1">Cell inner membrane</location>
        <topology evidence="1">Multi-pass membrane protein</topology>
    </subcellularLocation>
</comment>
<sequence length="391" mass="43793">MSKLPYKRLSGFYFFYFSLLGAMMPYWSLYLKQLNFDAKAIGFLMATLYCSRIFAPSLWGWLADKTGKRMSIIRWGAAATWLLFLGIFWQESAWSIGLIMLAYSFFWNAVLPQFEVVTLNHLGDKRERYSQIRVWGSIGFTLTVVALGYIFDFISVSWLPVIMLLLMIMIWLNACLVPAGDTSTVLESTEHSNGGMFLSTLCRPAVIAFFAATFLVQLSHGPYYTFFSVMLEDQGFNRSEIGYMWSLGVVAEVVAFIFMHRMIGRFGVRGVMLFSLLMAVVRWAVIALYPTNIVLLLMSQLLHAFTFGALHSTGVALVHNFFDANTQGRGQALFSSVGFGLGGTLGAVLSGMFWQSHGSMVSFLMASIICAVALILTYTWVYPIDKAGAKN</sequence>
<dbReference type="NCBIfam" id="NF037955">
    <property type="entry name" value="mfs"/>
    <property type="match status" value="1"/>
</dbReference>
<feature type="transmembrane region" description="Helical" evidence="8">
    <location>
        <begin position="41"/>
        <end position="60"/>
    </location>
</feature>
<evidence type="ECO:0000256" key="7">
    <source>
        <dbReference type="ARBA" id="ARBA00023136"/>
    </source>
</evidence>
<dbReference type="CDD" id="cd17335">
    <property type="entry name" value="MFS_MFSD6"/>
    <property type="match status" value="1"/>
</dbReference>
<protein>
    <submittedName>
        <fullName evidence="10">MFS transporter</fullName>
    </submittedName>
</protein>
<name>A0AAW7XDS1_9GAMM</name>
<keyword evidence="6 8" id="KW-1133">Transmembrane helix</keyword>
<feature type="transmembrane region" description="Helical" evidence="8">
    <location>
        <begin position="72"/>
        <end position="89"/>
    </location>
</feature>
<dbReference type="EMBL" id="JAUOPG010000001">
    <property type="protein sequence ID" value="MDO6452398.1"/>
    <property type="molecule type" value="Genomic_DNA"/>
</dbReference>
<dbReference type="PIRSF" id="PIRSF004925">
    <property type="entry name" value="HcaT"/>
    <property type="match status" value="1"/>
</dbReference>
<evidence type="ECO:0000256" key="3">
    <source>
        <dbReference type="ARBA" id="ARBA00022475"/>
    </source>
</evidence>
<dbReference type="Proteomes" id="UP001169862">
    <property type="component" value="Unassembled WGS sequence"/>
</dbReference>
<dbReference type="InterPro" id="IPR020846">
    <property type="entry name" value="MFS_dom"/>
</dbReference>